<accession>A0ABV5BVS9</accession>
<comment type="caution">
    <text evidence="1">The sequence shown here is derived from an EMBL/GenBank/DDBJ whole genome shotgun (WGS) entry which is preliminary data.</text>
</comment>
<name>A0ABV5BVS9_9BACL</name>
<evidence type="ECO:0000313" key="1">
    <source>
        <dbReference type="EMBL" id="MFB5759118.1"/>
    </source>
</evidence>
<gene>
    <name evidence="1" type="ORF">ACE5LO_01795</name>
</gene>
<protein>
    <submittedName>
        <fullName evidence="1">Uncharacterized protein</fullName>
    </submittedName>
</protein>
<dbReference type="RefSeq" id="WP_375518370.1">
    <property type="nucleotide sequence ID" value="NZ_JBHIRY010000001.1"/>
</dbReference>
<sequence length="286" mass="32439">MANLSTFPASIDSFARHFELSASDIVNVARFQELKLKQNRTPTEETELGNLTVQLRDKLISADDYNKFQDALVNMELFIRDNVEGYIEDKQALFDEHLEDGIETMEDKKDYFIEYVNTKETEVQALVREFDSNTARYYQTWSATTGQYEFPIYSTQGTNKDIPKEANLNIGEENIDLTVNGTSLTPYVDFAVKKNGFYDTIVLLGNNASLITAGTEVVARWFKNVGKLYFKHASSHNSNGTDPLTVFEDMLDSTLKTKVNNLLQKMTVSKTAPSNPATNDIWIDMN</sequence>
<proteinExistence type="predicted"/>
<dbReference type="EMBL" id="JBHIRY010000001">
    <property type="protein sequence ID" value="MFB5759118.1"/>
    <property type="molecule type" value="Genomic_DNA"/>
</dbReference>
<dbReference type="Proteomes" id="UP001580430">
    <property type="component" value="Unassembled WGS sequence"/>
</dbReference>
<keyword evidence="2" id="KW-1185">Reference proteome</keyword>
<evidence type="ECO:0000313" key="2">
    <source>
        <dbReference type="Proteomes" id="UP001580430"/>
    </source>
</evidence>
<reference evidence="1 2" key="1">
    <citation type="submission" date="2024-09" db="EMBL/GenBank/DDBJ databases">
        <title>Paenibacillus zeirhizospherea sp. nov., isolated from surface of the maize (Zea mays) roots in a horticulture field, Hungary.</title>
        <authorList>
            <person name="Marton D."/>
            <person name="Farkas M."/>
            <person name="Bedics A."/>
            <person name="Toth E."/>
            <person name="Tancsics A."/>
            <person name="Boka K."/>
            <person name="Marati G."/>
            <person name="Kriszt B."/>
            <person name="Cserhati M."/>
        </authorList>
    </citation>
    <scope>NUCLEOTIDE SEQUENCE [LARGE SCALE GENOMIC DNA]</scope>
    <source>
        <strain evidence="1 2">JCM 18446</strain>
    </source>
</reference>
<organism evidence="1 2">
    <name type="scientific">Paenibacillus medicaginis</name>
    <dbReference type="NCBI Taxonomy" id="1470560"/>
    <lineage>
        <taxon>Bacteria</taxon>
        <taxon>Bacillati</taxon>
        <taxon>Bacillota</taxon>
        <taxon>Bacilli</taxon>
        <taxon>Bacillales</taxon>
        <taxon>Paenibacillaceae</taxon>
        <taxon>Paenibacillus</taxon>
    </lineage>
</organism>